<dbReference type="PROSITE" id="PS51918">
    <property type="entry name" value="RADICAL_SAM"/>
    <property type="match status" value="1"/>
</dbReference>
<dbReference type="GO" id="GO:0046872">
    <property type="term" value="F:metal ion binding"/>
    <property type="evidence" value="ECO:0007669"/>
    <property type="project" value="UniProtKB-KW"/>
</dbReference>
<dbReference type="Proteomes" id="UP000192783">
    <property type="component" value="Unassembled WGS sequence"/>
</dbReference>
<evidence type="ECO:0000313" key="8">
    <source>
        <dbReference type="Proteomes" id="UP000192783"/>
    </source>
</evidence>
<dbReference type="Pfam" id="PF02310">
    <property type="entry name" value="B12-binding"/>
    <property type="match status" value="1"/>
</dbReference>
<dbReference type="Gene3D" id="3.80.30.20">
    <property type="entry name" value="tm_1862 like domain"/>
    <property type="match status" value="1"/>
</dbReference>
<dbReference type="InterPro" id="IPR051198">
    <property type="entry name" value="BchE-like"/>
</dbReference>
<name>A0A1W1XC19_9BACT</name>
<keyword evidence="5" id="KW-0411">Iron-sulfur</keyword>
<dbReference type="GO" id="GO:0003824">
    <property type="term" value="F:catalytic activity"/>
    <property type="evidence" value="ECO:0007669"/>
    <property type="project" value="InterPro"/>
</dbReference>
<dbReference type="GO" id="GO:0031419">
    <property type="term" value="F:cobalamin binding"/>
    <property type="evidence" value="ECO:0007669"/>
    <property type="project" value="InterPro"/>
</dbReference>
<evidence type="ECO:0000256" key="2">
    <source>
        <dbReference type="ARBA" id="ARBA00022691"/>
    </source>
</evidence>
<evidence type="ECO:0000256" key="1">
    <source>
        <dbReference type="ARBA" id="ARBA00001966"/>
    </source>
</evidence>
<dbReference type="InterPro" id="IPR006158">
    <property type="entry name" value="Cobalamin-bd"/>
</dbReference>
<proteinExistence type="predicted"/>
<evidence type="ECO:0000313" key="7">
    <source>
        <dbReference type="EMBL" id="SMC21595.1"/>
    </source>
</evidence>
<keyword evidence="4" id="KW-0408">Iron</keyword>
<dbReference type="InterPro" id="IPR023980">
    <property type="entry name" value="CHP04013_B12-bd/rSAM"/>
</dbReference>
<dbReference type="AlphaFoldDB" id="A0A1W1XC19"/>
<dbReference type="EMBL" id="FWXF01000005">
    <property type="protein sequence ID" value="SMC21595.1"/>
    <property type="molecule type" value="Genomic_DNA"/>
</dbReference>
<comment type="cofactor">
    <cofactor evidence="1">
        <name>[4Fe-4S] cluster</name>
        <dbReference type="ChEBI" id="CHEBI:49883"/>
    </cofactor>
</comment>
<dbReference type="OrthoDB" id="9801424at2"/>
<keyword evidence="8" id="KW-1185">Reference proteome</keyword>
<dbReference type="RefSeq" id="WP_084056990.1">
    <property type="nucleotide sequence ID" value="NZ_FWXF01000005.1"/>
</dbReference>
<evidence type="ECO:0000256" key="5">
    <source>
        <dbReference type="ARBA" id="ARBA00023014"/>
    </source>
</evidence>
<dbReference type="NCBIfam" id="TIGR04013">
    <property type="entry name" value="B12_SAM_MJ_1487"/>
    <property type="match status" value="1"/>
</dbReference>
<dbReference type="CDD" id="cd01335">
    <property type="entry name" value="Radical_SAM"/>
    <property type="match status" value="1"/>
</dbReference>
<keyword evidence="3" id="KW-0479">Metal-binding</keyword>
<dbReference type="InterPro" id="IPR006638">
    <property type="entry name" value="Elp3/MiaA/NifB-like_rSAM"/>
</dbReference>
<dbReference type="GO" id="GO:0051536">
    <property type="term" value="F:iron-sulfur cluster binding"/>
    <property type="evidence" value="ECO:0007669"/>
    <property type="project" value="UniProtKB-KW"/>
</dbReference>
<dbReference type="STRING" id="1121390.SAMN02746041_01222"/>
<gene>
    <name evidence="7" type="ORF">SAMN02746041_01222</name>
</gene>
<dbReference type="InterPro" id="IPR058240">
    <property type="entry name" value="rSAM_sf"/>
</dbReference>
<dbReference type="InterPro" id="IPR007197">
    <property type="entry name" value="rSAM"/>
</dbReference>
<evidence type="ECO:0000259" key="6">
    <source>
        <dbReference type="PROSITE" id="PS51918"/>
    </source>
</evidence>
<accession>A0A1W1XC19</accession>
<dbReference type="PANTHER" id="PTHR43409:SF17">
    <property type="entry name" value="METHYLTHIOTRANSFERASE MJ0865-RELATED"/>
    <property type="match status" value="1"/>
</dbReference>
<evidence type="ECO:0000256" key="3">
    <source>
        <dbReference type="ARBA" id="ARBA00022723"/>
    </source>
</evidence>
<protein>
    <submittedName>
        <fullName evidence="7">B12-binding domain/radical SAM domain protein, MJ_1487 family</fullName>
    </submittedName>
</protein>
<dbReference type="Pfam" id="PF04055">
    <property type="entry name" value="Radical_SAM"/>
    <property type="match status" value="1"/>
</dbReference>
<dbReference type="PANTHER" id="PTHR43409">
    <property type="entry name" value="ANAEROBIC MAGNESIUM-PROTOPORPHYRIN IX MONOMETHYL ESTER CYCLASE-RELATED"/>
    <property type="match status" value="1"/>
</dbReference>
<evidence type="ECO:0000256" key="4">
    <source>
        <dbReference type="ARBA" id="ARBA00023004"/>
    </source>
</evidence>
<dbReference type="SMART" id="SM00729">
    <property type="entry name" value="Elp3"/>
    <property type="match status" value="1"/>
</dbReference>
<dbReference type="SUPFAM" id="SSF102114">
    <property type="entry name" value="Radical SAM enzymes"/>
    <property type="match status" value="1"/>
</dbReference>
<dbReference type="Gene3D" id="3.40.50.280">
    <property type="entry name" value="Cobalamin-binding domain"/>
    <property type="match status" value="1"/>
</dbReference>
<reference evidence="7 8" key="1">
    <citation type="submission" date="2017-04" db="EMBL/GenBank/DDBJ databases">
        <authorList>
            <person name="Afonso C.L."/>
            <person name="Miller P.J."/>
            <person name="Scott M.A."/>
            <person name="Spackman E."/>
            <person name="Goraichik I."/>
            <person name="Dimitrov K.M."/>
            <person name="Suarez D.L."/>
            <person name="Swayne D.E."/>
        </authorList>
    </citation>
    <scope>NUCLEOTIDE SEQUENCE [LARGE SCALE GENOMIC DNA]</scope>
    <source>
        <strain evidence="7 8">DSM 13146</strain>
    </source>
</reference>
<dbReference type="InterPro" id="IPR023404">
    <property type="entry name" value="rSAM_horseshoe"/>
</dbReference>
<dbReference type="SFLD" id="SFLDG01082">
    <property type="entry name" value="B12-binding_domain_containing"/>
    <property type="match status" value="1"/>
</dbReference>
<feature type="domain" description="Radical SAM core" evidence="6">
    <location>
        <begin position="172"/>
        <end position="412"/>
    </location>
</feature>
<organism evidence="7 8">
    <name type="scientific">Desulfacinum hydrothermale DSM 13146</name>
    <dbReference type="NCBI Taxonomy" id="1121390"/>
    <lineage>
        <taxon>Bacteria</taxon>
        <taxon>Pseudomonadati</taxon>
        <taxon>Thermodesulfobacteriota</taxon>
        <taxon>Syntrophobacteria</taxon>
        <taxon>Syntrophobacterales</taxon>
        <taxon>Syntrophobacteraceae</taxon>
        <taxon>Desulfacinum</taxon>
    </lineage>
</organism>
<sequence length="428" mass="47422">MAASQALVFRLTKSNRYSFLALLASLEALAEPLDHTPVYWLDSRAKEMVMSQVERLLRSYERLLLCYSFMTPQWPSVREELHLLAAAPWRDRIFLAAGGPHPAGDPKRTLQSGFDAVCLGDGEAVFGALVRAWLRKESLQTVAGLYLAGPQGPVHTGRAPRVDLDRVPALPIGHGKFGPIEITRGCPYGCKYCQTPRLKGRRVRHRSLERIFQAVEAMVAAERTDIRFISPNALAYGSSDGLVWNGEAVEALLSGIRKRLPPHGRIFFGTFPSEVRPEFVHGRALETIARYCDNRQLVMGAQSGDARMLERMGRGHGLREVRQACRAMASQGFQPIVDFILGLPGESEQGMHRSVDFMEELVDAGARIHAHAFVPLPGSPWAGASPERIPEGVRQRLERLISHGKLFGQWKAQEEMGKGASRASVQCN</sequence>
<dbReference type="SFLD" id="SFLDS00029">
    <property type="entry name" value="Radical_SAM"/>
    <property type="match status" value="1"/>
</dbReference>
<keyword evidence="2" id="KW-0949">S-adenosyl-L-methionine</keyword>